<comment type="caution">
    <text evidence="1">The sequence shown here is derived from an EMBL/GenBank/DDBJ whole genome shotgun (WGS) entry which is preliminary data.</text>
</comment>
<organism evidence="1 2">
    <name type="scientific">Fasciolopsis buskii</name>
    <dbReference type="NCBI Taxonomy" id="27845"/>
    <lineage>
        <taxon>Eukaryota</taxon>
        <taxon>Metazoa</taxon>
        <taxon>Spiralia</taxon>
        <taxon>Lophotrochozoa</taxon>
        <taxon>Platyhelminthes</taxon>
        <taxon>Trematoda</taxon>
        <taxon>Digenea</taxon>
        <taxon>Plagiorchiida</taxon>
        <taxon>Echinostomata</taxon>
        <taxon>Echinostomatoidea</taxon>
        <taxon>Fasciolidae</taxon>
        <taxon>Fasciolopsis</taxon>
    </lineage>
</organism>
<evidence type="ECO:0000313" key="1">
    <source>
        <dbReference type="EMBL" id="KAA0191201.1"/>
    </source>
</evidence>
<dbReference type="OrthoDB" id="6257888at2759"/>
<proteinExistence type="predicted"/>
<sequence>MESTTHKILVKPNLQSRLRHLSGPLSISDIFDTSVLQPFYQDLWVKLYTDRDLRNKAIEGTFLYDRHRPGQMEVVISESKSHKIYCQCRFQEICQQLGVVPLEFMCLHQNTFLRVATNRMCMTYSLYRQFFIDELVNTLELTIYCDVPLKSILYMSLIGLLVCSHPETEEALWRSILVPVEMHVQLKTACLRPLKALKMNYDTTKRYSALKICDSDSHTEYIIPGLGAFHPSEGIFQPGQERQICQKPQK</sequence>
<dbReference type="Proteomes" id="UP000728185">
    <property type="component" value="Unassembled WGS sequence"/>
</dbReference>
<dbReference type="EMBL" id="LUCM01006492">
    <property type="protein sequence ID" value="KAA0191201.1"/>
    <property type="molecule type" value="Genomic_DNA"/>
</dbReference>
<name>A0A8E0RRB8_9TREM</name>
<keyword evidence="2" id="KW-1185">Reference proteome</keyword>
<dbReference type="AlphaFoldDB" id="A0A8E0RRB8"/>
<reference evidence="1" key="1">
    <citation type="submission" date="2019-05" db="EMBL/GenBank/DDBJ databases">
        <title>Annotation for the trematode Fasciolopsis buski.</title>
        <authorList>
            <person name="Choi Y.-J."/>
        </authorList>
    </citation>
    <scope>NUCLEOTIDE SEQUENCE</scope>
    <source>
        <strain evidence="1">HT</strain>
        <tissue evidence="1">Whole worm</tissue>
    </source>
</reference>
<protein>
    <submittedName>
        <fullName evidence="1">Uncharacterized protein</fullName>
    </submittedName>
</protein>
<gene>
    <name evidence="1" type="ORF">FBUS_09943</name>
</gene>
<evidence type="ECO:0000313" key="2">
    <source>
        <dbReference type="Proteomes" id="UP000728185"/>
    </source>
</evidence>
<accession>A0A8E0RRB8</accession>